<sequence>MEQSYGKFAESPSTSFIMCVTIERLFTLNFCCRQQKSTAIPATMTTVTDAAFMTHST</sequence>
<reference evidence="2" key="1">
    <citation type="submission" date="2013-03" db="EMBL/GenBank/DDBJ databases">
        <title>The Genome Sequence of Anopheles minimus MINIMUS1.</title>
        <authorList>
            <consortium name="The Broad Institute Genomics Platform"/>
            <person name="Neafsey D.E."/>
            <person name="Walton C."/>
            <person name="Walker B."/>
            <person name="Young S.K."/>
            <person name="Zeng Q."/>
            <person name="Gargeya S."/>
            <person name="Fitzgerald M."/>
            <person name="Haas B."/>
            <person name="Abouelleil A."/>
            <person name="Allen A.W."/>
            <person name="Alvarado L."/>
            <person name="Arachchi H.M."/>
            <person name="Berlin A.M."/>
            <person name="Chapman S.B."/>
            <person name="Gainer-Dewar J."/>
            <person name="Goldberg J."/>
            <person name="Griggs A."/>
            <person name="Gujja S."/>
            <person name="Hansen M."/>
            <person name="Howarth C."/>
            <person name="Imamovic A."/>
            <person name="Ireland A."/>
            <person name="Larimer J."/>
            <person name="McCowan C."/>
            <person name="Murphy C."/>
            <person name="Pearson M."/>
            <person name="Poon T.W."/>
            <person name="Priest M."/>
            <person name="Roberts A."/>
            <person name="Saif S."/>
            <person name="Shea T."/>
            <person name="Sisk P."/>
            <person name="Sykes S."/>
            <person name="Wortman J."/>
            <person name="Nusbaum C."/>
            <person name="Birren B."/>
        </authorList>
    </citation>
    <scope>NUCLEOTIDE SEQUENCE [LARGE SCALE GENOMIC DNA]</scope>
    <source>
        <strain evidence="2">MINIMUS1</strain>
    </source>
</reference>
<accession>A0A182WMZ5</accession>
<dbReference type="VEuPathDB" id="VectorBase:AMIN014102"/>
<protein>
    <submittedName>
        <fullName evidence="1">Uncharacterized protein</fullName>
    </submittedName>
</protein>
<proteinExistence type="predicted"/>
<keyword evidence="2" id="KW-1185">Reference proteome</keyword>
<name>A0A182WMZ5_9DIPT</name>
<dbReference type="AlphaFoldDB" id="A0A182WMZ5"/>
<evidence type="ECO:0000313" key="1">
    <source>
        <dbReference type="EnsemblMetazoa" id="AMIN014102-PA"/>
    </source>
</evidence>
<dbReference type="EnsemblMetazoa" id="AMIN014102-RA">
    <property type="protein sequence ID" value="AMIN014102-PA"/>
    <property type="gene ID" value="AMIN014102"/>
</dbReference>
<organism evidence="1 2">
    <name type="scientific">Anopheles minimus</name>
    <dbReference type="NCBI Taxonomy" id="112268"/>
    <lineage>
        <taxon>Eukaryota</taxon>
        <taxon>Metazoa</taxon>
        <taxon>Ecdysozoa</taxon>
        <taxon>Arthropoda</taxon>
        <taxon>Hexapoda</taxon>
        <taxon>Insecta</taxon>
        <taxon>Pterygota</taxon>
        <taxon>Neoptera</taxon>
        <taxon>Endopterygota</taxon>
        <taxon>Diptera</taxon>
        <taxon>Nematocera</taxon>
        <taxon>Culicoidea</taxon>
        <taxon>Culicidae</taxon>
        <taxon>Anophelinae</taxon>
        <taxon>Anopheles</taxon>
    </lineage>
</organism>
<dbReference type="Proteomes" id="UP000075920">
    <property type="component" value="Unassembled WGS sequence"/>
</dbReference>
<reference evidence="1" key="2">
    <citation type="submission" date="2020-05" db="UniProtKB">
        <authorList>
            <consortium name="EnsemblMetazoa"/>
        </authorList>
    </citation>
    <scope>IDENTIFICATION</scope>
    <source>
        <strain evidence="1">MINIMUS1</strain>
    </source>
</reference>
<evidence type="ECO:0000313" key="2">
    <source>
        <dbReference type="Proteomes" id="UP000075920"/>
    </source>
</evidence>